<name>A0ABM7MBA3_9GAMM</name>
<protein>
    <recommendedName>
        <fullName evidence="2">UPF0033 domain-containing protein</fullName>
    </recommendedName>
</protein>
<organism evidence="3 4">
    <name type="scientific">Thiomicrorhabdus immobilis</name>
    <dbReference type="NCBI Taxonomy" id="2791037"/>
    <lineage>
        <taxon>Bacteria</taxon>
        <taxon>Pseudomonadati</taxon>
        <taxon>Pseudomonadota</taxon>
        <taxon>Gammaproteobacteria</taxon>
        <taxon>Thiotrichales</taxon>
        <taxon>Piscirickettsiaceae</taxon>
        <taxon>Thiomicrorhabdus</taxon>
    </lineage>
</organism>
<dbReference type="PANTHER" id="PTHR33279:SF2">
    <property type="entry name" value="SULFUR CARRIER PROTEIN TUSA"/>
    <property type="match status" value="1"/>
</dbReference>
<dbReference type="EMBL" id="AP024202">
    <property type="protein sequence ID" value="BCN92630.1"/>
    <property type="molecule type" value="Genomic_DNA"/>
</dbReference>
<dbReference type="SUPFAM" id="SSF64307">
    <property type="entry name" value="SirA-like"/>
    <property type="match status" value="1"/>
</dbReference>
<dbReference type="Proteomes" id="UP001054820">
    <property type="component" value="Chromosome"/>
</dbReference>
<dbReference type="PANTHER" id="PTHR33279">
    <property type="entry name" value="SULFUR CARRIER PROTEIN YEDF-RELATED"/>
    <property type="match status" value="1"/>
</dbReference>
<dbReference type="CDD" id="cd00291">
    <property type="entry name" value="SirA_YedF_YeeD"/>
    <property type="match status" value="1"/>
</dbReference>
<dbReference type="InterPro" id="IPR001455">
    <property type="entry name" value="TusA-like"/>
</dbReference>
<sequence>MTTTTETQTEIITIDAKGLKCPMPVIKLQQQVRKSRPGETLKIACTDPGAEKDISSWCRVNKHTLVKAIKTDYGCELIVQVKMD</sequence>
<evidence type="ECO:0000259" key="2">
    <source>
        <dbReference type="PROSITE" id="PS01148"/>
    </source>
</evidence>
<keyword evidence="4" id="KW-1185">Reference proteome</keyword>
<gene>
    <name evidence="3" type="ORF">THMIRHAM_04150</name>
</gene>
<dbReference type="Gene3D" id="3.30.110.40">
    <property type="entry name" value="TusA-like domain"/>
    <property type="match status" value="1"/>
</dbReference>
<feature type="domain" description="UPF0033" evidence="2">
    <location>
        <begin position="14"/>
        <end position="38"/>
    </location>
</feature>
<comment type="similarity">
    <text evidence="1">Belongs to the sulfur carrier protein TusA family.</text>
</comment>
<reference evidence="3" key="1">
    <citation type="journal article" date="2022" name="Arch. Microbiol.">
        <title>Thiomicrorhabdus immobilis sp. nov., a mesophilic sulfur-oxidizing bacterium isolated from sediment of a brackish lake in northern Japan.</title>
        <authorList>
            <person name="Kojima H."/>
            <person name="Mochizuki J."/>
            <person name="Kanda M."/>
            <person name="Watanabe T."/>
            <person name="Fukui M."/>
        </authorList>
    </citation>
    <scope>NUCLEOTIDE SEQUENCE</scope>
    <source>
        <strain evidence="3">Am19</strain>
    </source>
</reference>
<dbReference type="RefSeq" id="WP_237262453.1">
    <property type="nucleotide sequence ID" value="NZ_AP024202.1"/>
</dbReference>
<accession>A0ABM7MBA3</accession>
<dbReference type="InterPro" id="IPR036868">
    <property type="entry name" value="TusA-like_sf"/>
</dbReference>
<proteinExistence type="inferred from homology"/>
<evidence type="ECO:0000256" key="1">
    <source>
        <dbReference type="ARBA" id="ARBA00008984"/>
    </source>
</evidence>
<evidence type="ECO:0000313" key="3">
    <source>
        <dbReference type="EMBL" id="BCN92630.1"/>
    </source>
</evidence>
<evidence type="ECO:0000313" key="4">
    <source>
        <dbReference type="Proteomes" id="UP001054820"/>
    </source>
</evidence>
<dbReference type="Pfam" id="PF01206">
    <property type="entry name" value="TusA"/>
    <property type="match status" value="1"/>
</dbReference>
<dbReference type="PROSITE" id="PS01148">
    <property type="entry name" value="UPF0033"/>
    <property type="match status" value="1"/>
</dbReference>